<keyword evidence="2" id="KW-0456">Lyase</keyword>
<dbReference type="SUPFAM" id="SSF53732">
    <property type="entry name" value="Aconitase iron-sulfur domain"/>
    <property type="match status" value="1"/>
</dbReference>
<accession>A0A9X3ZHF5</accession>
<dbReference type="InterPro" id="IPR036008">
    <property type="entry name" value="Aconitase_4Fe-4S_dom"/>
</dbReference>
<evidence type="ECO:0000313" key="5">
    <source>
        <dbReference type="Proteomes" id="UP001151234"/>
    </source>
</evidence>
<evidence type="ECO:0000313" key="4">
    <source>
        <dbReference type="EMBL" id="MDA5399547.1"/>
    </source>
</evidence>
<dbReference type="RefSeq" id="WP_267990976.1">
    <property type="nucleotide sequence ID" value="NZ_JAPJZI010000001.1"/>
</dbReference>
<feature type="domain" description="Phosphomevalonate dehydratase large subunit-like" evidence="3">
    <location>
        <begin position="4"/>
        <end position="406"/>
    </location>
</feature>
<dbReference type="Pfam" id="PF04412">
    <property type="entry name" value="AcnX"/>
    <property type="match status" value="1"/>
</dbReference>
<keyword evidence="5" id="KW-1185">Reference proteome</keyword>
<proteinExistence type="predicted"/>
<evidence type="ECO:0000256" key="1">
    <source>
        <dbReference type="ARBA" id="ARBA00023004"/>
    </source>
</evidence>
<keyword evidence="1" id="KW-0408">Iron</keyword>
<dbReference type="PANTHER" id="PTHR36577:SF3">
    <property type="entry name" value="DUF521 DOMAIN PROTEIN (AFU_ORTHOLOGUE AFUA_6G00490)"/>
    <property type="match status" value="1"/>
</dbReference>
<dbReference type="Gene3D" id="3.30.499.10">
    <property type="entry name" value="Aconitase, domain 3"/>
    <property type="match status" value="1"/>
</dbReference>
<dbReference type="GO" id="GO:0016829">
    <property type="term" value="F:lyase activity"/>
    <property type="evidence" value="ECO:0007669"/>
    <property type="project" value="UniProtKB-KW"/>
</dbReference>
<organism evidence="4 5">
    <name type="scientific">Hoeflea prorocentri</name>
    <dbReference type="NCBI Taxonomy" id="1922333"/>
    <lineage>
        <taxon>Bacteria</taxon>
        <taxon>Pseudomonadati</taxon>
        <taxon>Pseudomonadota</taxon>
        <taxon>Alphaproteobacteria</taxon>
        <taxon>Hyphomicrobiales</taxon>
        <taxon>Rhizobiaceae</taxon>
        <taxon>Hoeflea</taxon>
    </lineage>
</organism>
<evidence type="ECO:0000256" key="2">
    <source>
        <dbReference type="ARBA" id="ARBA00023239"/>
    </source>
</evidence>
<dbReference type="PANTHER" id="PTHR36577">
    <property type="entry name" value="DUF521 DOMAIN PROTEIN (AFU_ORTHOLOGUE AFUA_6G00490)"/>
    <property type="match status" value="1"/>
</dbReference>
<dbReference type="EMBL" id="JAPJZI010000001">
    <property type="protein sequence ID" value="MDA5399547.1"/>
    <property type="molecule type" value="Genomic_DNA"/>
</dbReference>
<protein>
    <submittedName>
        <fullName evidence="4">Aconitase X catalytic domain-containing protein</fullName>
    </submittedName>
</protein>
<comment type="caution">
    <text evidence="4">The sequence shown here is derived from an EMBL/GenBank/DDBJ whole genome shotgun (WGS) entry which is preliminary data.</text>
</comment>
<dbReference type="AlphaFoldDB" id="A0A9X3ZHF5"/>
<dbReference type="InterPro" id="IPR007506">
    <property type="entry name" value="PMDh-L-like_dom"/>
</dbReference>
<reference evidence="4" key="1">
    <citation type="submission" date="2022-11" db="EMBL/GenBank/DDBJ databases">
        <title>Draft genome sequence of Hoeflea poritis E7-10 and Hoeflea prorocentri PM5-8, separated from scleractinian coral Porites lutea and marine dinoflagellate.</title>
        <authorList>
            <person name="Zhang G."/>
            <person name="Wei Q."/>
            <person name="Cai L."/>
        </authorList>
    </citation>
    <scope>NUCLEOTIDE SEQUENCE</scope>
    <source>
        <strain evidence="4">PM5-8</strain>
    </source>
</reference>
<evidence type="ECO:0000259" key="3">
    <source>
        <dbReference type="Pfam" id="PF04412"/>
    </source>
</evidence>
<dbReference type="Proteomes" id="UP001151234">
    <property type="component" value="Unassembled WGS sequence"/>
</dbReference>
<gene>
    <name evidence="4" type="ORF">OQ273_13265</name>
</gene>
<name>A0A9X3ZHF5_9HYPH</name>
<sequence>MGLSLDDSDRAFLAGENGEIGRFAMQVVVKAAEILGAPHLIDAAFAHVDACHYYGTAHLDFVRRFAEAGACFQIPVWTNTIPVSLRKTDSRAHADPRFNDEASRVAELYRDLGCRPVWTCAPYQIPGGPGLGDQIIGSESNAVAYYNSVVGARTNKYGDFLDVCAAYVGRVPFAGLHTNEGRRGQVAFDISALPDELRRTEMFCHVLGYLLGMRAGSRVPVILGLPPETTGDSLKAISAAGAASGGVSMFHAVGVTPEAADFDLAFDGGKPEEIISVTTDMVREARQSLSSAGNGPLNMVAVGTPHFSITEFERLAKLIDGHRVHPDVTFYVSTSRFVEEAASKKGFLEPLAAAGVEILVDTCTYFSPAVKACQGRVMTNSAKWAYYAPGMLPVEVAFGSLADCVRSAVAGQVVRAGQSVADMFWDG</sequence>
<dbReference type="InterPro" id="IPR015931">
    <property type="entry name" value="Acnase/IPM_dHydase_lsu_aba_1/3"/>
</dbReference>